<reference evidence="1" key="1">
    <citation type="submission" date="2015-07" db="EMBL/GenBank/DDBJ databases">
        <title>MeaNS - Measles Nucleotide Surveillance Program.</title>
        <authorList>
            <person name="Tran T."/>
            <person name="Druce J."/>
        </authorList>
    </citation>
    <scope>NUCLEOTIDE SEQUENCE</scope>
    <source>
        <strain evidence="1">UCB-OBI-ISO-001</strain>
        <tissue evidence="1">Gonad</tissue>
    </source>
</reference>
<sequence length="85" mass="9624">MTLISDYARTLDANDNVKNTDQQLSDLILNVPPDDKLLLEDFNARVGRDNRLWENVINKDGVEGCNENGLLLLVLCDEYSLHHPS</sequence>
<organism evidence="1">
    <name type="scientific">Octopus bimaculoides</name>
    <name type="common">California two-spotted octopus</name>
    <dbReference type="NCBI Taxonomy" id="37653"/>
    <lineage>
        <taxon>Eukaryota</taxon>
        <taxon>Metazoa</taxon>
        <taxon>Spiralia</taxon>
        <taxon>Lophotrochozoa</taxon>
        <taxon>Mollusca</taxon>
        <taxon>Cephalopoda</taxon>
        <taxon>Coleoidea</taxon>
        <taxon>Octopodiformes</taxon>
        <taxon>Octopoda</taxon>
        <taxon>Incirrata</taxon>
        <taxon>Octopodidae</taxon>
        <taxon>Octopus</taxon>
    </lineage>
</organism>
<proteinExistence type="predicted"/>
<protein>
    <recommendedName>
        <fullName evidence="2">Endonuclease/exonuclease/phosphatase domain-containing protein</fullName>
    </recommendedName>
</protein>
<gene>
    <name evidence="1" type="ORF">OCBIM_22030726mg</name>
</gene>
<dbReference type="AlphaFoldDB" id="A0A0L8GNK6"/>
<accession>A0A0L8GNK6</accession>
<evidence type="ECO:0008006" key="2">
    <source>
        <dbReference type="Google" id="ProtNLM"/>
    </source>
</evidence>
<evidence type="ECO:0000313" key="1">
    <source>
        <dbReference type="EMBL" id="KOF78477.1"/>
    </source>
</evidence>
<name>A0A0L8GNK6_OCTBM</name>
<dbReference type="EMBL" id="KQ421079">
    <property type="protein sequence ID" value="KOF78477.1"/>
    <property type="molecule type" value="Genomic_DNA"/>
</dbReference>